<proteinExistence type="predicted"/>
<feature type="signal peptide" evidence="1">
    <location>
        <begin position="1"/>
        <end position="23"/>
    </location>
</feature>
<feature type="chain" id="PRO_5016430235" description="RxLR effector protein" evidence="1">
    <location>
        <begin position="24"/>
        <end position="50"/>
    </location>
</feature>
<dbReference type="VEuPathDB" id="FungiDB:PC110_g22948"/>
<organism evidence="2 3">
    <name type="scientific">Phytophthora cactorum</name>
    <dbReference type="NCBI Taxonomy" id="29920"/>
    <lineage>
        <taxon>Eukaryota</taxon>
        <taxon>Sar</taxon>
        <taxon>Stramenopiles</taxon>
        <taxon>Oomycota</taxon>
        <taxon>Peronosporomycetes</taxon>
        <taxon>Peronosporales</taxon>
        <taxon>Peronosporaceae</taxon>
        <taxon>Phytophthora</taxon>
    </lineage>
</organism>
<feature type="non-terminal residue" evidence="2">
    <location>
        <position position="50"/>
    </location>
</feature>
<dbReference type="Proteomes" id="UP000251314">
    <property type="component" value="Unassembled WGS sequence"/>
</dbReference>
<dbReference type="AlphaFoldDB" id="A0A329R858"/>
<dbReference type="EMBL" id="MJFZ01002621">
    <property type="protein sequence ID" value="RAW20610.1"/>
    <property type="molecule type" value="Genomic_DNA"/>
</dbReference>
<sequence length="50" mass="4897">MFSNNKIFALCIAVVALLSGAHAEKQVAETFGLLGVPGVGVGVPGVASVG</sequence>
<name>A0A329R858_9STRA</name>
<evidence type="ECO:0000256" key="1">
    <source>
        <dbReference type="SAM" id="SignalP"/>
    </source>
</evidence>
<comment type="caution">
    <text evidence="2">The sequence shown here is derived from an EMBL/GenBank/DDBJ whole genome shotgun (WGS) entry which is preliminary data.</text>
</comment>
<gene>
    <name evidence="2" type="ORF">PC110_g22948</name>
</gene>
<dbReference type="STRING" id="29920.A0A329R858"/>
<keyword evidence="1" id="KW-0732">Signal</keyword>
<reference evidence="2 3" key="1">
    <citation type="submission" date="2018-01" db="EMBL/GenBank/DDBJ databases">
        <title>Draft genome of the strawberry crown rot pathogen Phytophthora cactorum.</title>
        <authorList>
            <person name="Armitage A.D."/>
            <person name="Lysoe E."/>
            <person name="Nellist C.F."/>
            <person name="Harrison R.J."/>
            <person name="Brurberg M.B."/>
        </authorList>
    </citation>
    <scope>NUCLEOTIDE SEQUENCE [LARGE SCALE GENOMIC DNA]</scope>
    <source>
        <strain evidence="2 3">10300</strain>
    </source>
</reference>
<keyword evidence="3" id="KW-1185">Reference proteome</keyword>
<accession>A0A329R858</accession>
<protein>
    <recommendedName>
        <fullName evidence="4">RxLR effector protein</fullName>
    </recommendedName>
</protein>
<dbReference type="OrthoDB" id="129871at2759"/>
<evidence type="ECO:0008006" key="4">
    <source>
        <dbReference type="Google" id="ProtNLM"/>
    </source>
</evidence>
<evidence type="ECO:0000313" key="2">
    <source>
        <dbReference type="EMBL" id="RAW20610.1"/>
    </source>
</evidence>
<evidence type="ECO:0000313" key="3">
    <source>
        <dbReference type="Proteomes" id="UP000251314"/>
    </source>
</evidence>